<dbReference type="Proteomes" id="UP001595478">
    <property type="component" value="Unassembled WGS sequence"/>
</dbReference>
<accession>A0ABV7FW74</accession>
<proteinExistence type="predicted"/>
<organism evidence="1 2">
    <name type="scientific">Agaribacter flavus</name>
    <dbReference type="NCBI Taxonomy" id="1902781"/>
    <lineage>
        <taxon>Bacteria</taxon>
        <taxon>Pseudomonadati</taxon>
        <taxon>Pseudomonadota</taxon>
        <taxon>Gammaproteobacteria</taxon>
        <taxon>Alteromonadales</taxon>
        <taxon>Alteromonadaceae</taxon>
        <taxon>Agaribacter</taxon>
    </lineage>
</organism>
<evidence type="ECO:0000313" key="1">
    <source>
        <dbReference type="EMBL" id="MFC3123425.1"/>
    </source>
</evidence>
<name>A0ABV7FW74_9ALTE</name>
<evidence type="ECO:0000313" key="2">
    <source>
        <dbReference type="Proteomes" id="UP001595478"/>
    </source>
</evidence>
<sequence>MSRIQIVVEIWSSNIRMMTALEEVKFRADSCSTMANILPAEHRPASKKAFGYRICGGYSYGAYIFNTALGLNENAKTHLLNRLKLDSLAMDVYEQDMFPSLENIYQTKTLLLEDVTEVSEKIISVAKTNTSESVSHLCTILSCLRLDEDHRPYMEWFRKWEAKKYTLVLPGSSEAIAHLVNRDEDNLVLTLDTMLLAHHKEAGNRHSNIYNSHAAFLSLAPYLMLELAEHLGMELRSRITQNKQTLKLGLSSPADFPEIAKNHKMPI</sequence>
<protein>
    <submittedName>
        <fullName evidence="1">Uncharacterized protein</fullName>
    </submittedName>
</protein>
<reference evidence="2" key="1">
    <citation type="journal article" date="2019" name="Int. J. Syst. Evol. Microbiol.">
        <title>The Global Catalogue of Microorganisms (GCM) 10K type strain sequencing project: providing services to taxonomists for standard genome sequencing and annotation.</title>
        <authorList>
            <consortium name="The Broad Institute Genomics Platform"/>
            <consortium name="The Broad Institute Genome Sequencing Center for Infectious Disease"/>
            <person name="Wu L."/>
            <person name="Ma J."/>
        </authorList>
    </citation>
    <scope>NUCLEOTIDE SEQUENCE [LARGE SCALE GENOMIC DNA]</scope>
    <source>
        <strain evidence="2">KCTC 52473</strain>
    </source>
</reference>
<comment type="caution">
    <text evidence="1">The sequence shown here is derived from an EMBL/GenBank/DDBJ whole genome shotgun (WGS) entry which is preliminary data.</text>
</comment>
<dbReference type="EMBL" id="JBHRSW010000053">
    <property type="protein sequence ID" value="MFC3123425.1"/>
    <property type="molecule type" value="Genomic_DNA"/>
</dbReference>
<dbReference type="RefSeq" id="WP_376921544.1">
    <property type="nucleotide sequence ID" value="NZ_JBHRSW010000053.1"/>
</dbReference>
<feature type="non-terminal residue" evidence="1">
    <location>
        <position position="267"/>
    </location>
</feature>
<keyword evidence="2" id="KW-1185">Reference proteome</keyword>
<gene>
    <name evidence="1" type="ORF">ACFOHL_17535</name>
</gene>